<dbReference type="Pfam" id="PF01512">
    <property type="entry name" value="Complex1_51K"/>
    <property type="match status" value="1"/>
</dbReference>
<dbReference type="GO" id="GO:0051539">
    <property type="term" value="F:4 iron, 4 sulfur cluster binding"/>
    <property type="evidence" value="ECO:0007669"/>
    <property type="project" value="UniProtKB-KW"/>
</dbReference>
<keyword evidence="8" id="KW-1185">Reference proteome</keyword>
<evidence type="ECO:0000256" key="1">
    <source>
        <dbReference type="ARBA" id="ARBA00022485"/>
    </source>
</evidence>
<evidence type="ECO:0000256" key="2">
    <source>
        <dbReference type="ARBA" id="ARBA00022723"/>
    </source>
</evidence>
<evidence type="ECO:0000256" key="4">
    <source>
        <dbReference type="ARBA" id="ARBA00023014"/>
    </source>
</evidence>
<evidence type="ECO:0000259" key="6">
    <source>
        <dbReference type="Pfam" id="PF01512"/>
    </source>
</evidence>
<dbReference type="InterPro" id="IPR037225">
    <property type="entry name" value="Nuo51_FMN-bd_sf"/>
</dbReference>
<sequence length="130" mass="14355">MAKTVKYITKDFGTYDVNSIDSYEKIGGFAALRRATNMDGYDIAKLISLCKVKGRGGAAYDMGKKWSQAKDISAPKKVVVCNADEGEPCTFKDRTIIQNDPFRLIEGIIMLVIVLMPTMDISIFVKSTST</sequence>
<evidence type="ECO:0000313" key="8">
    <source>
        <dbReference type="Proteomes" id="UP000182135"/>
    </source>
</evidence>
<evidence type="ECO:0000256" key="3">
    <source>
        <dbReference type="ARBA" id="ARBA00023004"/>
    </source>
</evidence>
<keyword evidence="3" id="KW-0408">Iron</keyword>
<dbReference type="AlphaFoldDB" id="A0A1I2K5Z8"/>
<accession>A0A1I2K5Z8</accession>
<dbReference type="STRING" id="1529.SAMN04487885_104187"/>
<evidence type="ECO:0000313" key="7">
    <source>
        <dbReference type="EMBL" id="SFF62605.1"/>
    </source>
</evidence>
<keyword evidence="5" id="KW-0812">Transmembrane</keyword>
<keyword evidence="5" id="KW-1133">Transmembrane helix</keyword>
<dbReference type="SUPFAM" id="SSF142019">
    <property type="entry name" value="Nqo1 FMN-binding domain-like"/>
    <property type="match status" value="1"/>
</dbReference>
<dbReference type="EMBL" id="FOOE01000004">
    <property type="protein sequence ID" value="SFF62605.1"/>
    <property type="molecule type" value="Genomic_DNA"/>
</dbReference>
<reference evidence="7 8" key="1">
    <citation type="submission" date="2016-10" db="EMBL/GenBank/DDBJ databases">
        <authorList>
            <person name="de Groot N.N."/>
        </authorList>
    </citation>
    <scope>NUCLEOTIDE SEQUENCE [LARGE SCALE GENOMIC DNA]</scope>
    <source>
        <strain evidence="7 8">NLAE-zl-G419</strain>
    </source>
</reference>
<dbReference type="GO" id="GO:0046872">
    <property type="term" value="F:metal ion binding"/>
    <property type="evidence" value="ECO:0007669"/>
    <property type="project" value="UniProtKB-KW"/>
</dbReference>
<keyword evidence="5" id="KW-0472">Membrane</keyword>
<evidence type="ECO:0000256" key="5">
    <source>
        <dbReference type="SAM" id="Phobius"/>
    </source>
</evidence>
<dbReference type="PANTHER" id="PTHR43578:SF3">
    <property type="entry name" value="NADH-QUINONE OXIDOREDUCTASE SUBUNIT F"/>
    <property type="match status" value="1"/>
</dbReference>
<proteinExistence type="predicted"/>
<organism evidence="7 8">
    <name type="scientific">Clostridium cadaveris</name>
    <dbReference type="NCBI Taxonomy" id="1529"/>
    <lineage>
        <taxon>Bacteria</taxon>
        <taxon>Bacillati</taxon>
        <taxon>Bacillota</taxon>
        <taxon>Clostridia</taxon>
        <taxon>Eubacteriales</taxon>
        <taxon>Clostridiaceae</taxon>
        <taxon>Clostridium</taxon>
    </lineage>
</organism>
<dbReference type="Proteomes" id="UP000182135">
    <property type="component" value="Unassembled WGS sequence"/>
</dbReference>
<gene>
    <name evidence="7" type="ORF">SAMN04487885_104187</name>
</gene>
<name>A0A1I2K5Z8_9CLOT</name>
<keyword evidence="2" id="KW-0479">Metal-binding</keyword>
<keyword evidence="1" id="KW-0004">4Fe-4S</keyword>
<feature type="domain" description="NADH-ubiquinone oxidoreductase 51kDa subunit FMN-binding" evidence="6">
    <location>
        <begin position="50"/>
        <end position="126"/>
    </location>
</feature>
<protein>
    <submittedName>
        <fullName evidence="7">Respiratory-chain NADH dehydrogenase subunit</fullName>
    </submittedName>
</protein>
<dbReference type="PANTHER" id="PTHR43578">
    <property type="entry name" value="NADH-QUINONE OXIDOREDUCTASE SUBUNIT F"/>
    <property type="match status" value="1"/>
</dbReference>
<dbReference type="InterPro" id="IPR011538">
    <property type="entry name" value="Nuo51_FMN-bd"/>
</dbReference>
<keyword evidence="4" id="KW-0411">Iron-sulfur</keyword>
<feature type="transmembrane region" description="Helical" evidence="5">
    <location>
        <begin position="104"/>
        <end position="125"/>
    </location>
</feature>
<dbReference type="Gene3D" id="3.40.50.11540">
    <property type="entry name" value="NADH-ubiquinone oxidoreductase 51kDa subunit"/>
    <property type="match status" value="1"/>
</dbReference>